<dbReference type="EMBL" id="KB822719">
    <property type="protein sequence ID" value="ETN41501.1"/>
    <property type="molecule type" value="Genomic_DNA"/>
</dbReference>
<keyword evidence="5 7" id="KW-0472">Membrane</keyword>
<keyword evidence="3 7" id="KW-0812">Transmembrane</keyword>
<dbReference type="OrthoDB" id="277931at2759"/>
<keyword evidence="4 7" id="KW-1133">Transmembrane helix</keyword>
<accession>W2RYC9</accession>
<feature type="region of interest" description="Disordered" evidence="6">
    <location>
        <begin position="620"/>
        <end position="750"/>
    </location>
</feature>
<evidence type="ECO:0000256" key="2">
    <source>
        <dbReference type="ARBA" id="ARBA00009824"/>
    </source>
</evidence>
<dbReference type="Proteomes" id="UP000030752">
    <property type="component" value="Unassembled WGS sequence"/>
</dbReference>
<organism evidence="8 9">
    <name type="scientific">Cyphellophora europaea (strain CBS 101466)</name>
    <name type="common">Phialophora europaea</name>
    <dbReference type="NCBI Taxonomy" id="1220924"/>
    <lineage>
        <taxon>Eukaryota</taxon>
        <taxon>Fungi</taxon>
        <taxon>Dikarya</taxon>
        <taxon>Ascomycota</taxon>
        <taxon>Pezizomycotina</taxon>
        <taxon>Eurotiomycetes</taxon>
        <taxon>Chaetothyriomycetidae</taxon>
        <taxon>Chaetothyriales</taxon>
        <taxon>Cyphellophoraceae</taxon>
        <taxon>Cyphellophora</taxon>
    </lineage>
</organism>
<evidence type="ECO:0000256" key="6">
    <source>
        <dbReference type="SAM" id="MobiDB-lite"/>
    </source>
</evidence>
<dbReference type="PANTHER" id="PTHR17920">
    <property type="entry name" value="TRANSMEMBRANE AND COILED-COIL DOMAIN-CONTAINING PROTEIN 4 TMCO4"/>
    <property type="match status" value="1"/>
</dbReference>
<sequence>MPFKLPSKLPSKLPFGSGGEPANKPKEPSLDDVLPTKALRVELVVLIALCTEAMRNGLNATFERNKDQNKSEYTSALNRDDLWGNRAAETVVQDAGVAYLNNWRTDVLRKTGEALGVQSGDVKHRKDAYLAETRTTNTTMLDGGSRDTWLPFRPVQPPSLLMQELDDSKRALVVGAVLFILLSLENYPAHSRVLLLFLCECFDLPVDVLSSAEATTALTLLKSAESSGVDTSVQTDEARLAQAEKNRQGRKWKIGLATVAGAVAIGITGGLAAPLLLGAAGAIMGGVGLGGLATLLGATIANPLTIAALFGALGGRMTGKAMEEYAREVEDFRFVPTKTKPDGKEEQHKLRVAIGVAGWIQEEHDVIQPWKVFSDAALEPFGLRYELGAMTSLTAMLDTLLKDTAYSVAQAGALKLLLPVLSAAMLPVTLMKAGKFLDNPFTIAMERSDKAGKVLAHALIAKAQGERPVTLIGFSLGGRVVYACLQELAVHKAFGLVESAILIGAPVPSDMSTWRTMRAMVVGRLLNVYASKDYLLGFLYRARNAQLGVSGLQAINGVPGVESVDVSETVTGHNQYRLAVGKILREIRYTDLDLSRVEDEEQELEAEKIKEQAIYEEAKRNGRLQGEEDENGQLKMSDAADLDNGSAKTGDIPASMRDLQGLTLDEPPAEKQQKPEPAPIELPVPESEVPKRKPVPMHEERAPPLPKRNAEPLTPTSSEDEDEDHHQPITLTDLEPEAVPDTPPRPGQKR</sequence>
<evidence type="ECO:0000256" key="4">
    <source>
        <dbReference type="ARBA" id="ARBA00022989"/>
    </source>
</evidence>
<dbReference type="InParanoid" id="W2RYC9"/>
<comment type="similarity">
    <text evidence="2">Belongs to the TMCO4 family.</text>
</comment>
<dbReference type="InterPro" id="IPR007941">
    <property type="entry name" value="DUF726"/>
</dbReference>
<dbReference type="GO" id="GO:0016020">
    <property type="term" value="C:membrane"/>
    <property type="evidence" value="ECO:0007669"/>
    <property type="project" value="UniProtKB-SubCell"/>
</dbReference>
<dbReference type="GeneID" id="19970776"/>
<feature type="transmembrane region" description="Helical" evidence="7">
    <location>
        <begin position="254"/>
        <end position="277"/>
    </location>
</feature>
<keyword evidence="9" id="KW-1185">Reference proteome</keyword>
<comment type="subcellular location">
    <subcellularLocation>
        <location evidence="1">Membrane</location>
        <topology evidence="1">Multi-pass membrane protein</topology>
    </subcellularLocation>
</comment>
<proteinExistence type="inferred from homology"/>
<dbReference type="InterPro" id="IPR029058">
    <property type="entry name" value="AB_hydrolase_fold"/>
</dbReference>
<feature type="region of interest" description="Disordered" evidence="6">
    <location>
        <begin position="1"/>
        <end position="31"/>
    </location>
</feature>
<dbReference type="HOGENOM" id="CLU_007407_1_0_1"/>
<name>W2RYC9_CYPE1</name>
<dbReference type="RefSeq" id="XP_008716010.1">
    <property type="nucleotide sequence ID" value="XM_008717788.1"/>
</dbReference>
<evidence type="ECO:0000256" key="1">
    <source>
        <dbReference type="ARBA" id="ARBA00004141"/>
    </source>
</evidence>
<dbReference type="AlphaFoldDB" id="W2RYC9"/>
<evidence type="ECO:0000256" key="5">
    <source>
        <dbReference type="ARBA" id="ARBA00023136"/>
    </source>
</evidence>
<dbReference type="Pfam" id="PF05277">
    <property type="entry name" value="DUF726"/>
    <property type="match status" value="1"/>
</dbReference>
<evidence type="ECO:0008006" key="10">
    <source>
        <dbReference type="Google" id="ProtNLM"/>
    </source>
</evidence>
<evidence type="ECO:0000313" key="9">
    <source>
        <dbReference type="Proteomes" id="UP000030752"/>
    </source>
</evidence>
<feature type="compositionally biased region" description="Pro residues" evidence="6">
    <location>
        <begin position="741"/>
        <end position="750"/>
    </location>
</feature>
<protein>
    <recommendedName>
        <fullName evidence="10">DUF726-domain-containing protein</fullName>
    </recommendedName>
</protein>
<evidence type="ECO:0000256" key="7">
    <source>
        <dbReference type="SAM" id="Phobius"/>
    </source>
</evidence>
<evidence type="ECO:0000313" key="8">
    <source>
        <dbReference type="EMBL" id="ETN41501.1"/>
    </source>
</evidence>
<evidence type="ECO:0000256" key="3">
    <source>
        <dbReference type="ARBA" id="ARBA00022692"/>
    </source>
</evidence>
<dbReference type="SUPFAM" id="SSF53474">
    <property type="entry name" value="alpha/beta-Hydrolases"/>
    <property type="match status" value="1"/>
</dbReference>
<feature type="transmembrane region" description="Helical" evidence="7">
    <location>
        <begin position="289"/>
        <end position="313"/>
    </location>
</feature>
<dbReference type="Gene3D" id="3.40.50.1820">
    <property type="entry name" value="alpha/beta hydrolase"/>
    <property type="match status" value="1"/>
</dbReference>
<dbReference type="eggNOG" id="KOG2385">
    <property type="taxonomic scope" value="Eukaryota"/>
</dbReference>
<dbReference type="VEuPathDB" id="FungiDB:HMPREF1541_03437"/>
<dbReference type="PANTHER" id="PTHR17920:SF22">
    <property type="entry name" value="DUF726 DOMAIN PROTEIN (AFU_ORTHOLOGUE AFUA_2G12860)"/>
    <property type="match status" value="1"/>
</dbReference>
<feature type="compositionally biased region" description="Basic and acidic residues" evidence="6">
    <location>
        <begin position="688"/>
        <end position="702"/>
    </location>
</feature>
<gene>
    <name evidence="8" type="ORF">HMPREF1541_03437</name>
</gene>
<reference evidence="8 9" key="1">
    <citation type="submission" date="2013-03" db="EMBL/GenBank/DDBJ databases">
        <title>The Genome Sequence of Phialophora europaea CBS 101466.</title>
        <authorList>
            <consortium name="The Broad Institute Genomics Platform"/>
            <person name="Cuomo C."/>
            <person name="de Hoog S."/>
            <person name="Gorbushina A."/>
            <person name="Walker B."/>
            <person name="Young S.K."/>
            <person name="Zeng Q."/>
            <person name="Gargeya S."/>
            <person name="Fitzgerald M."/>
            <person name="Haas B."/>
            <person name="Abouelleil A."/>
            <person name="Allen A.W."/>
            <person name="Alvarado L."/>
            <person name="Arachchi H.M."/>
            <person name="Berlin A.M."/>
            <person name="Chapman S.B."/>
            <person name="Gainer-Dewar J."/>
            <person name="Goldberg J."/>
            <person name="Griggs A."/>
            <person name="Gujja S."/>
            <person name="Hansen M."/>
            <person name="Howarth C."/>
            <person name="Imamovic A."/>
            <person name="Ireland A."/>
            <person name="Larimer J."/>
            <person name="McCowan C."/>
            <person name="Murphy C."/>
            <person name="Pearson M."/>
            <person name="Poon T.W."/>
            <person name="Priest M."/>
            <person name="Roberts A."/>
            <person name="Saif S."/>
            <person name="Shea T."/>
            <person name="Sisk P."/>
            <person name="Sykes S."/>
            <person name="Wortman J."/>
            <person name="Nusbaum C."/>
            <person name="Birren B."/>
        </authorList>
    </citation>
    <scope>NUCLEOTIDE SEQUENCE [LARGE SCALE GENOMIC DNA]</scope>
    <source>
        <strain evidence="8 9">CBS 101466</strain>
    </source>
</reference>